<proteinExistence type="predicted"/>
<dbReference type="PANTHER" id="PTHR24314:SF15">
    <property type="entry name" value="CHLOROPHYLL(IDE) B REDUCTASE NOL, CHLOROPLASTIC"/>
    <property type="match status" value="1"/>
</dbReference>
<gene>
    <name evidence="1" type="ORF">VNO78_07293</name>
</gene>
<reference evidence="1 2" key="1">
    <citation type="submission" date="2024-01" db="EMBL/GenBank/DDBJ databases">
        <title>The genomes of 5 underutilized Papilionoideae crops provide insights into root nodulation and disease resistanc.</title>
        <authorList>
            <person name="Jiang F."/>
        </authorList>
    </citation>
    <scope>NUCLEOTIDE SEQUENCE [LARGE SCALE GENOMIC DNA]</scope>
    <source>
        <strain evidence="1">DUOXIRENSHENG_FW03</strain>
        <tissue evidence="1">Leaves</tissue>
    </source>
</reference>
<dbReference type="GO" id="GO:0034256">
    <property type="term" value="F:chlorophyll(ide) b reductase activity"/>
    <property type="evidence" value="ECO:0007669"/>
    <property type="project" value="TreeGrafter"/>
</dbReference>
<sequence>MVSISCMLKRCVSIFGDNRVMKSLHFPNKMQDVKNVVVHNISPGMVTTDLLMSGVSTKQAKYLINVLAEPAEVVIIGMSIEGQISGAHVLIFLQHALNFHNMHGLAFQSCLELNACFSFALQVGIRCKKEPIHS</sequence>
<dbReference type="EMBL" id="JAYMYS010000002">
    <property type="protein sequence ID" value="KAK7405687.1"/>
    <property type="molecule type" value="Genomic_DNA"/>
</dbReference>
<name>A0AAN9T2W1_PSOTE</name>
<evidence type="ECO:0000313" key="1">
    <source>
        <dbReference type="EMBL" id="KAK7405687.1"/>
    </source>
</evidence>
<protein>
    <submittedName>
        <fullName evidence="1">Uncharacterized protein</fullName>
    </submittedName>
</protein>
<evidence type="ECO:0000313" key="2">
    <source>
        <dbReference type="Proteomes" id="UP001386955"/>
    </source>
</evidence>
<dbReference type="InterPro" id="IPR052625">
    <property type="entry name" value="Chl_b_Red"/>
</dbReference>
<accession>A0AAN9T2W1</accession>
<dbReference type="Proteomes" id="UP001386955">
    <property type="component" value="Unassembled WGS sequence"/>
</dbReference>
<dbReference type="PANTHER" id="PTHR24314">
    <property type="entry name" value="NON-SPECIFIC LIPID TRANSFER PROTEIN-RELATED"/>
    <property type="match status" value="1"/>
</dbReference>
<organism evidence="1 2">
    <name type="scientific">Psophocarpus tetragonolobus</name>
    <name type="common">Winged bean</name>
    <name type="synonym">Dolichos tetragonolobus</name>
    <dbReference type="NCBI Taxonomy" id="3891"/>
    <lineage>
        <taxon>Eukaryota</taxon>
        <taxon>Viridiplantae</taxon>
        <taxon>Streptophyta</taxon>
        <taxon>Embryophyta</taxon>
        <taxon>Tracheophyta</taxon>
        <taxon>Spermatophyta</taxon>
        <taxon>Magnoliopsida</taxon>
        <taxon>eudicotyledons</taxon>
        <taxon>Gunneridae</taxon>
        <taxon>Pentapetalae</taxon>
        <taxon>rosids</taxon>
        <taxon>fabids</taxon>
        <taxon>Fabales</taxon>
        <taxon>Fabaceae</taxon>
        <taxon>Papilionoideae</taxon>
        <taxon>50 kb inversion clade</taxon>
        <taxon>NPAAA clade</taxon>
        <taxon>indigoferoid/millettioid clade</taxon>
        <taxon>Phaseoleae</taxon>
        <taxon>Psophocarpus</taxon>
    </lineage>
</organism>
<keyword evidence="2" id="KW-1185">Reference proteome</keyword>
<comment type="caution">
    <text evidence="1">The sequence shown here is derived from an EMBL/GenBank/DDBJ whole genome shotgun (WGS) entry which is preliminary data.</text>
</comment>
<dbReference type="GO" id="GO:0010304">
    <property type="term" value="P:PSII associated light-harvesting complex II catabolic process"/>
    <property type="evidence" value="ECO:0007669"/>
    <property type="project" value="TreeGrafter"/>
</dbReference>
<dbReference type="AlphaFoldDB" id="A0AAN9T2W1"/>
<dbReference type="GO" id="GO:0015996">
    <property type="term" value="P:chlorophyll catabolic process"/>
    <property type="evidence" value="ECO:0007669"/>
    <property type="project" value="TreeGrafter"/>
</dbReference>